<dbReference type="EMBL" id="PKIW01000065">
    <property type="protein sequence ID" value="PLT10549.1"/>
    <property type="molecule type" value="Genomic_DNA"/>
</dbReference>
<evidence type="ECO:0000313" key="2">
    <source>
        <dbReference type="EMBL" id="RXF57249.1"/>
    </source>
</evidence>
<organism evidence="1 3">
    <name type="scientific">Lactobacillus crispatus</name>
    <dbReference type="NCBI Taxonomy" id="47770"/>
    <lineage>
        <taxon>Bacteria</taxon>
        <taxon>Bacillati</taxon>
        <taxon>Bacillota</taxon>
        <taxon>Bacilli</taxon>
        <taxon>Lactobacillales</taxon>
        <taxon>Lactobacillaceae</taxon>
        <taxon>Lactobacillus</taxon>
    </lineage>
</organism>
<sequence length="276" mass="31939">MGLYKRGLRNEKKYGKNLIFEDFIHDREVKMYRSDAEDSVHSDYTLNVQVFTLDNLPFSPLTGDQQHIFFDYEKAGTDAVKITGVEGHFYNAITRRYEVTDHTFVVGELLDDKVSETVATQQMREAAEKVIAELSKRIPMPPHIKHPKILTDVQRAEKLVTDRNVKITSLSKATGISTYTLYNYRKNPASLHKASQATVDCLTSKYFETYFSRNEIERFRMMLINIVGAYLKETEGNPIAYDPAHALYTMCQKGDWHRLAKMEELWRASYSVERSL</sequence>
<accession>A0A2N5KWF4</accession>
<evidence type="ECO:0000313" key="4">
    <source>
        <dbReference type="Proteomes" id="UP000289808"/>
    </source>
</evidence>
<gene>
    <name evidence="1" type="ORF">CYJ79_09990</name>
    <name evidence="2" type="ORF">ERD32_07940</name>
</gene>
<proteinExistence type="predicted"/>
<reference evidence="2 4" key="2">
    <citation type="submission" date="2019-01" db="EMBL/GenBank/DDBJ databases">
        <title>The genome sequence of Lactobacillus crispatus L49.</title>
        <authorList>
            <person name="Zhong J."/>
            <person name="Zhang J."/>
        </authorList>
    </citation>
    <scope>NUCLEOTIDE SEQUENCE [LARGE SCALE GENOMIC DNA]</scope>
    <source>
        <strain evidence="2 4">L49</strain>
    </source>
</reference>
<dbReference type="Proteomes" id="UP000235119">
    <property type="component" value="Unassembled WGS sequence"/>
</dbReference>
<evidence type="ECO:0000313" key="3">
    <source>
        <dbReference type="Proteomes" id="UP000235119"/>
    </source>
</evidence>
<name>A0A2N5KWF4_9LACO</name>
<evidence type="ECO:0000313" key="1">
    <source>
        <dbReference type="EMBL" id="PLT10549.1"/>
    </source>
</evidence>
<dbReference type="AlphaFoldDB" id="A0A2N5KWF4"/>
<dbReference type="Proteomes" id="UP000289808">
    <property type="component" value="Unassembled WGS sequence"/>
</dbReference>
<reference evidence="1 3" key="1">
    <citation type="submission" date="2017-12" db="EMBL/GenBank/DDBJ databases">
        <title>Phylogenetic diversity of female urinary microbiome.</title>
        <authorList>
            <person name="Thomas-White K."/>
            <person name="Wolfe A.J."/>
        </authorList>
    </citation>
    <scope>NUCLEOTIDE SEQUENCE [LARGE SCALE GENOMIC DNA]</scope>
    <source>
        <strain evidence="1 3">UMB0085</strain>
    </source>
</reference>
<protein>
    <submittedName>
        <fullName evidence="1">XRE family transcriptional regulator</fullName>
    </submittedName>
</protein>
<comment type="caution">
    <text evidence="1">The sequence shown here is derived from an EMBL/GenBank/DDBJ whole genome shotgun (WGS) entry which is preliminary data.</text>
</comment>
<dbReference type="EMBL" id="SCLX01000047">
    <property type="protein sequence ID" value="RXF57249.1"/>
    <property type="molecule type" value="Genomic_DNA"/>
</dbReference>